<dbReference type="RefSeq" id="WP_215653734.1">
    <property type="nucleotide sequence ID" value="NZ_JACRTJ010000021.1"/>
</dbReference>
<name>A0ABR7NTS3_9FIRM</name>
<organism evidence="2 3">
    <name type="scientific">Enterocloster hominis</name>
    <name type="common">ex Liu et al. 2021</name>
    <dbReference type="NCBI Taxonomy" id="2763663"/>
    <lineage>
        <taxon>Bacteria</taxon>
        <taxon>Bacillati</taxon>
        <taxon>Bacillota</taxon>
        <taxon>Clostridia</taxon>
        <taxon>Lachnospirales</taxon>
        <taxon>Lachnospiraceae</taxon>
        <taxon>Enterocloster</taxon>
    </lineage>
</organism>
<keyword evidence="3" id="KW-1185">Reference proteome</keyword>
<reference evidence="2 3" key="1">
    <citation type="submission" date="2020-08" db="EMBL/GenBank/DDBJ databases">
        <title>Genome public.</title>
        <authorList>
            <person name="Liu C."/>
            <person name="Sun Q."/>
        </authorList>
    </citation>
    <scope>NUCLEOTIDE SEQUENCE [LARGE SCALE GENOMIC DNA]</scope>
    <source>
        <strain evidence="2 3">BX10</strain>
    </source>
</reference>
<comment type="caution">
    <text evidence="2">The sequence shown here is derived from an EMBL/GenBank/DDBJ whole genome shotgun (WGS) entry which is preliminary data.</text>
</comment>
<sequence length="63" mass="7523">MSFFGSFFNAAMKEMEKNQNKYERANEKAANMSDEQLRRKFESSTNTFEKMGYAQEWKDRHGN</sequence>
<dbReference type="Proteomes" id="UP000647491">
    <property type="component" value="Unassembled WGS sequence"/>
</dbReference>
<gene>
    <name evidence="2" type="ORF">H8708_09845</name>
</gene>
<proteinExistence type="predicted"/>
<accession>A0ABR7NTS3</accession>
<evidence type="ECO:0000313" key="2">
    <source>
        <dbReference type="EMBL" id="MBC8599521.1"/>
    </source>
</evidence>
<evidence type="ECO:0000256" key="1">
    <source>
        <dbReference type="SAM" id="MobiDB-lite"/>
    </source>
</evidence>
<dbReference type="EMBL" id="JACRTJ010000021">
    <property type="protein sequence ID" value="MBC8599521.1"/>
    <property type="molecule type" value="Genomic_DNA"/>
</dbReference>
<protein>
    <submittedName>
        <fullName evidence="2">Uncharacterized protein</fullName>
    </submittedName>
</protein>
<evidence type="ECO:0000313" key="3">
    <source>
        <dbReference type="Proteomes" id="UP000647491"/>
    </source>
</evidence>
<feature type="region of interest" description="Disordered" evidence="1">
    <location>
        <begin position="19"/>
        <end position="40"/>
    </location>
</feature>